<dbReference type="Gene3D" id="3.30.505.10">
    <property type="entry name" value="SH2 domain"/>
    <property type="match status" value="1"/>
</dbReference>
<dbReference type="Pfam" id="PF00017">
    <property type="entry name" value="SH2"/>
    <property type="match status" value="1"/>
</dbReference>
<dbReference type="SUPFAM" id="SSF49417">
    <property type="entry name" value="p53-like transcription factors"/>
    <property type="match status" value="1"/>
</dbReference>
<gene>
    <name evidence="15" type="primary">STAT2</name>
</gene>
<sequence length="827" mass="94986">MTQWESLRQLAPVYRQQLHELYDRDDLPMDVRHYLSVWIEKQDWQRAAKDYGLAILLFQQLLENLDIQHSRFLLQEESFLMQHNIKRYKNNYQKYQEDPCVLASKISWFLEKEKEILHSAELAEKVQQLCVEQEAMEMDSRQDLERRMACFRTDVQCMEHTIVCLEEQQDEFDFKYQTHQMEAVADDNEKQKQWKILQSLVNQLNTCRKRTLVELHKILEKAGELIETLVKKELVDWQRRQQKSCIGAPDDVSLEQLEKWFTCVATCLFQVREFLGKLEELSGKVSYENDPLKTQKPVLQEHADALLQNLLLYSFVVETQPSMPQGKGPLVLRTNVQFTVKARLLVKFPELNHAMKVDVTMDSEAPQIKGYRRFNVLGTKSKALNMTESQNRGMVADFRHLTLKEQKCGGGGKGASEISLSVTEELHILNFDTIFDFKGVSLKLQASSLPMVIISNSSQQQSAWASVLWFNMLSLDTKDFRFFATSPSAPWPQFAEMLSWQFMSATKVGLNEEQLEMIAFRLFGKQQSYNHMKVTWSKFSKENAPFTFWVWFDGILVMVKQYLADLWKDGLIMGFVTKAKEKMLLKKKQRGTFLLRFSESLIGGITFSWVETTLTGEPEIKTVRPFTKNDLEQIPFHEIIRNFQLMELDNVPENPLLYLYPNTPKEEAFGKYYSDKSGENSPYIKYIKTKLMFVTTENSLESNSAVAQVPEPVNALCGIAAEQSTIDAVELSLEEFLANPLMPDGGSDSAESFMVPPGGSDSAESFMVPPGGSDSAESFMVPPAFSHSAESFLVSDYDPSLLSCDLASSEFSFQDHIMPTQFCGVFQ</sequence>
<dbReference type="SUPFAM" id="SSF47655">
    <property type="entry name" value="STAT"/>
    <property type="match status" value="1"/>
</dbReference>
<dbReference type="InterPro" id="IPR001217">
    <property type="entry name" value="STAT"/>
</dbReference>
<evidence type="ECO:0000256" key="5">
    <source>
        <dbReference type="ARBA" id="ARBA00022553"/>
    </source>
</evidence>
<accession>A0A3G1CUX5</accession>
<name>A0A3G1CUX5_9GOBI</name>
<keyword evidence="8 13" id="KW-0238">DNA-binding</keyword>
<dbReference type="PROSITE" id="PS50001">
    <property type="entry name" value="SH2"/>
    <property type="match status" value="1"/>
</dbReference>
<dbReference type="InterPro" id="IPR013801">
    <property type="entry name" value="STAT_TF_DNA-bd"/>
</dbReference>
<keyword evidence="5 13" id="KW-0597">Phosphoprotein</keyword>
<dbReference type="FunFam" id="1.20.1050.20:FF:000001">
    <property type="entry name" value="Signal transducer and activator of transcription"/>
    <property type="match status" value="1"/>
</dbReference>
<keyword evidence="11 13" id="KW-0539">Nucleus</keyword>
<dbReference type="GO" id="GO:0003677">
    <property type="term" value="F:DNA binding"/>
    <property type="evidence" value="ECO:0007669"/>
    <property type="project" value="UniProtKB-KW"/>
</dbReference>
<dbReference type="EMBL" id="KU532280">
    <property type="protein sequence ID" value="AMA10945.1"/>
    <property type="molecule type" value="mRNA"/>
</dbReference>
<keyword evidence="6 12" id="KW-0727">SH2 domain</keyword>
<dbReference type="Pfam" id="PF02865">
    <property type="entry name" value="STAT_int"/>
    <property type="match status" value="1"/>
</dbReference>
<dbReference type="GO" id="GO:0003700">
    <property type="term" value="F:DNA-binding transcription factor activity"/>
    <property type="evidence" value="ECO:0007669"/>
    <property type="project" value="InterPro"/>
</dbReference>
<dbReference type="SMART" id="SM00964">
    <property type="entry name" value="STAT_int"/>
    <property type="match status" value="1"/>
</dbReference>
<dbReference type="InterPro" id="IPR036860">
    <property type="entry name" value="SH2_dom_sf"/>
</dbReference>
<evidence type="ECO:0000313" key="15">
    <source>
        <dbReference type="EMBL" id="AMA10945.1"/>
    </source>
</evidence>
<keyword evidence="10 13" id="KW-0804">Transcription</keyword>
<dbReference type="InterPro" id="IPR048988">
    <property type="entry name" value="STAT_linker"/>
</dbReference>
<dbReference type="GO" id="GO:0007165">
    <property type="term" value="P:signal transduction"/>
    <property type="evidence" value="ECO:0007669"/>
    <property type="project" value="InterPro"/>
</dbReference>
<evidence type="ECO:0000256" key="9">
    <source>
        <dbReference type="ARBA" id="ARBA00023159"/>
    </source>
</evidence>
<dbReference type="GO" id="GO:0005737">
    <property type="term" value="C:cytoplasm"/>
    <property type="evidence" value="ECO:0007669"/>
    <property type="project" value="UniProtKB-SubCell"/>
</dbReference>
<keyword evidence="9 13" id="KW-0010">Activator</keyword>
<comment type="subcellular location">
    <subcellularLocation>
        <location evidence="2 13">Cytoplasm</location>
    </subcellularLocation>
    <subcellularLocation>
        <location evidence="1 13">Nucleus</location>
    </subcellularLocation>
</comment>
<reference evidence="15" key="1">
    <citation type="journal article" date="2016" name="Int. J. Mol. Sci.">
        <title>Isolation and Expression Analysis of STAT Members from Synechogobius hasta and Their Roles in Leptin Affecting Lipid Metabolism.</title>
        <authorList>
            <person name="Wu K."/>
            <person name="Tan X.Y."/>
            <person name="Wei C.C."/>
            <person name="You W.J."/>
            <person name="Zhuo M.Q."/>
            <person name="Song Y.F."/>
        </authorList>
    </citation>
    <scope>NUCLEOTIDE SEQUENCE</scope>
</reference>
<evidence type="ECO:0000259" key="14">
    <source>
        <dbReference type="PROSITE" id="PS50001"/>
    </source>
</evidence>
<keyword evidence="4 13" id="KW-0963">Cytoplasm</keyword>
<evidence type="ECO:0000256" key="13">
    <source>
        <dbReference type="RuleBase" id="RU046415"/>
    </source>
</evidence>
<organism evidence="15">
    <name type="scientific">Acanthogobius hasta</name>
    <name type="common">javeline goby</name>
    <dbReference type="NCBI Taxonomy" id="267130"/>
    <lineage>
        <taxon>Eukaryota</taxon>
        <taxon>Metazoa</taxon>
        <taxon>Chordata</taxon>
        <taxon>Craniata</taxon>
        <taxon>Vertebrata</taxon>
        <taxon>Euteleostomi</taxon>
        <taxon>Actinopterygii</taxon>
        <taxon>Neopterygii</taxon>
        <taxon>Teleostei</taxon>
        <taxon>Neoteleostei</taxon>
        <taxon>Acanthomorphata</taxon>
        <taxon>Gobiaria</taxon>
        <taxon>Gobiiformes</taxon>
        <taxon>Gobioidei</taxon>
        <taxon>Gobiidae</taxon>
        <taxon>Gobionellinae</taxon>
        <taxon>Acanthogobius</taxon>
    </lineage>
</organism>
<dbReference type="InterPro" id="IPR013800">
    <property type="entry name" value="STAT_TF_alpha"/>
</dbReference>
<protein>
    <recommendedName>
        <fullName evidence="13">Signal transducer and activator of transcription</fullName>
    </recommendedName>
</protein>
<evidence type="ECO:0000256" key="2">
    <source>
        <dbReference type="ARBA" id="ARBA00004496"/>
    </source>
</evidence>
<dbReference type="Gene3D" id="2.60.40.630">
    <property type="entry name" value="STAT transcription factor, DNA-binding domain"/>
    <property type="match status" value="1"/>
</dbReference>
<evidence type="ECO:0000256" key="4">
    <source>
        <dbReference type="ARBA" id="ARBA00022490"/>
    </source>
</evidence>
<evidence type="ECO:0000256" key="7">
    <source>
        <dbReference type="ARBA" id="ARBA00023015"/>
    </source>
</evidence>
<proteinExistence type="evidence at transcript level"/>
<evidence type="ECO:0000256" key="3">
    <source>
        <dbReference type="ARBA" id="ARBA00005586"/>
    </source>
</evidence>
<dbReference type="InterPro" id="IPR000980">
    <property type="entry name" value="SH2"/>
</dbReference>
<feature type="domain" description="SH2" evidence="14">
    <location>
        <begin position="567"/>
        <end position="673"/>
    </location>
</feature>
<dbReference type="InterPro" id="IPR036535">
    <property type="entry name" value="STAT_N_sf"/>
</dbReference>
<comment type="similarity">
    <text evidence="3 13">Belongs to the transcription factor STAT family.</text>
</comment>
<dbReference type="SUPFAM" id="SSF55550">
    <property type="entry name" value="SH2 domain"/>
    <property type="match status" value="1"/>
</dbReference>
<evidence type="ECO:0000256" key="10">
    <source>
        <dbReference type="ARBA" id="ARBA00023163"/>
    </source>
</evidence>
<dbReference type="PANTHER" id="PTHR11801">
    <property type="entry name" value="SIGNAL TRANSDUCER AND ACTIVATOR OF TRANSCRIPTION"/>
    <property type="match status" value="1"/>
</dbReference>
<evidence type="ECO:0000256" key="11">
    <source>
        <dbReference type="ARBA" id="ARBA00023242"/>
    </source>
</evidence>
<keyword evidence="7 13" id="KW-0805">Transcription regulation</keyword>
<dbReference type="Gene3D" id="1.20.1050.20">
    <property type="entry name" value="STAT transcription factor, all-alpha domain"/>
    <property type="match status" value="1"/>
</dbReference>
<evidence type="ECO:0000256" key="6">
    <source>
        <dbReference type="ARBA" id="ARBA00022999"/>
    </source>
</evidence>
<dbReference type="InterPro" id="IPR015988">
    <property type="entry name" value="STAT_TF_CC"/>
</dbReference>
<evidence type="ECO:0000256" key="1">
    <source>
        <dbReference type="ARBA" id="ARBA00004123"/>
    </source>
</evidence>
<dbReference type="InterPro" id="IPR008967">
    <property type="entry name" value="p53-like_TF_DNA-bd_sf"/>
</dbReference>
<evidence type="ECO:0000256" key="12">
    <source>
        <dbReference type="PROSITE-ProRule" id="PRU00191"/>
    </source>
</evidence>
<dbReference type="FunFam" id="3.30.505.10:FF:000003">
    <property type="entry name" value="Signal transducer and activator of transcription"/>
    <property type="match status" value="1"/>
</dbReference>
<dbReference type="AlphaFoldDB" id="A0A3G1CUX5"/>
<dbReference type="InterPro" id="IPR012345">
    <property type="entry name" value="STAT_TF_DNA-bd_N"/>
</dbReference>
<dbReference type="SUPFAM" id="SSF48092">
    <property type="entry name" value="Transcription factor STAT-4 N-domain"/>
    <property type="match status" value="1"/>
</dbReference>
<dbReference type="Pfam" id="PF21354">
    <property type="entry name" value="STAT_linker"/>
    <property type="match status" value="1"/>
</dbReference>
<dbReference type="Pfam" id="PF02864">
    <property type="entry name" value="STAT_bind"/>
    <property type="match status" value="1"/>
</dbReference>
<dbReference type="FunFam" id="2.60.40.630:FF:000004">
    <property type="entry name" value="Signal transducer and activator of transcription"/>
    <property type="match status" value="1"/>
</dbReference>
<dbReference type="InterPro" id="IPR013799">
    <property type="entry name" value="STAT_TF_prot_interaction"/>
</dbReference>
<dbReference type="Pfam" id="PF01017">
    <property type="entry name" value="STAT_alpha"/>
    <property type="match status" value="1"/>
</dbReference>
<evidence type="ECO:0000256" key="8">
    <source>
        <dbReference type="ARBA" id="ARBA00023125"/>
    </source>
</evidence>
<dbReference type="GO" id="GO:0005634">
    <property type="term" value="C:nucleus"/>
    <property type="evidence" value="ECO:0007669"/>
    <property type="project" value="UniProtKB-SubCell"/>
</dbReference>
<dbReference type="Gene3D" id="1.10.238.10">
    <property type="entry name" value="EF-hand"/>
    <property type="match status" value="1"/>
</dbReference>
<dbReference type="Gene3D" id="1.10.532.10">
    <property type="entry name" value="STAT transcription factor, N-terminal domain"/>
    <property type="match status" value="1"/>
</dbReference>